<feature type="domain" description="Protein CPL1-like" evidence="3">
    <location>
        <begin position="224"/>
        <end position="287"/>
    </location>
</feature>
<evidence type="ECO:0000259" key="3">
    <source>
        <dbReference type="Pfam" id="PF21671"/>
    </source>
</evidence>
<organism evidence="4 5">
    <name type="scientific">Pterulicium gracile</name>
    <dbReference type="NCBI Taxonomy" id="1884261"/>
    <lineage>
        <taxon>Eukaryota</taxon>
        <taxon>Fungi</taxon>
        <taxon>Dikarya</taxon>
        <taxon>Basidiomycota</taxon>
        <taxon>Agaricomycotina</taxon>
        <taxon>Agaricomycetes</taxon>
        <taxon>Agaricomycetidae</taxon>
        <taxon>Agaricales</taxon>
        <taxon>Pleurotineae</taxon>
        <taxon>Pterulaceae</taxon>
        <taxon>Pterulicium</taxon>
    </lineage>
</organism>
<feature type="chain" id="PRO_5023139345" description="Protein CPL1-like domain-containing protein" evidence="2">
    <location>
        <begin position="29"/>
        <end position="312"/>
    </location>
</feature>
<dbReference type="OrthoDB" id="439917at2759"/>
<reference evidence="4 5" key="1">
    <citation type="journal article" date="2019" name="Nat. Ecol. Evol.">
        <title>Megaphylogeny resolves global patterns of mushroom evolution.</title>
        <authorList>
            <person name="Varga T."/>
            <person name="Krizsan K."/>
            <person name="Foldi C."/>
            <person name="Dima B."/>
            <person name="Sanchez-Garcia M."/>
            <person name="Sanchez-Ramirez S."/>
            <person name="Szollosi G.J."/>
            <person name="Szarkandi J.G."/>
            <person name="Papp V."/>
            <person name="Albert L."/>
            <person name="Andreopoulos W."/>
            <person name="Angelini C."/>
            <person name="Antonin V."/>
            <person name="Barry K.W."/>
            <person name="Bougher N.L."/>
            <person name="Buchanan P."/>
            <person name="Buyck B."/>
            <person name="Bense V."/>
            <person name="Catcheside P."/>
            <person name="Chovatia M."/>
            <person name="Cooper J."/>
            <person name="Damon W."/>
            <person name="Desjardin D."/>
            <person name="Finy P."/>
            <person name="Geml J."/>
            <person name="Haridas S."/>
            <person name="Hughes K."/>
            <person name="Justo A."/>
            <person name="Karasinski D."/>
            <person name="Kautmanova I."/>
            <person name="Kiss B."/>
            <person name="Kocsube S."/>
            <person name="Kotiranta H."/>
            <person name="LaButti K.M."/>
            <person name="Lechner B.E."/>
            <person name="Liimatainen K."/>
            <person name="Lipzen A."/>
            <person name="Lukacs Z."/>
            <person name="Mihaltcheva S."/>
            <person name="Morgado L.N."/>
            <person name="Niskanen T."/>
            <person name="Noordeloos M.E."/>
            <person name="Ohm R.A."/>
            <person name="Ortiz-Santana B."/>
            <person name="Ovrebo C."/>
            <person name="Racz N."/>
            <person name="Riley R."/>
            <person name="Savchenko A."/>
            <person name="Shiryaev A."/>
            <person name="Soop K."/>
            <person name="Spirin V."/>
            <person name="Szebenyi C."/>
            <person name="Tomsovsky M."/>
            <person name="Tulloss R.E."/>
            <person name="Uehling J."/>
            <person name="Grigoriev I.V."/>
            <person name="Vagvolgyi C."/>
            <person name="Papp T."/>
            <person name="Martin F.M."/>
            <person name="Miettinen O."/>
            <person name="Hibbett D.S."/>
            <person name="Nagy L.G."/>
        </authorList>
    </citation>
    <scope>NUCLEOTIDE SEQUENCE [LARGE SCALE GENOMIC DNA]</scope>
    <source>
        <strain evidence="4 5">CBS 309.79</strain>
    </source>
</reference>
<dbReference type="Proteomes" id="UP000305067">
    <property type="component" value="Unassembled WGS sequence"/>
</dbReference>
<dbReference type="STRING" id="1884261.A0A5C3QJI6"/>
<gene>
    <name evidence="4" type="ORF">BDV98DRAFT_566416</name>
</gene>
<keyword evidence="2" id="KW-0732">Signal</keyword>
<keyword evidence="5" id="KW-1185">Reference proteome</keyword>
<protein>
    <recommendedName>
        <fullName evidence="3">Protein CPL1-like domain-containing protein</fullName>
    </recommendedName>
</protein>
<dbReference type="InterPro" id="IPR048661">
    <property type="entry name" value="CPL1-like"/>
</dbReference>
<sequence length="312" mass="33544">MKFFLSPTFTTASSILAASLLLSSPTTASRNTDNHPRSSQHGRIISSRQHRETPNMKLDTCSFIPSPDVHQGLGSQGAPIAQSRDLDVCACISDVQPYVNGNPSGQYIGHVLGDNARPFLESLIHAHNPWHCKFPLHSKPHCTKADPCYFDCDNGRVVENGQCVCSLGFRNCNDRCIPQSQLCGSAMPHPFKREVTGLEEAKNICRSKTVCGIPGESSKSNTAYDCVDIMNDEESCGGCLAPHPFSDAKQQGALGMECHAAPGVAKAACIKGHCDATKCQVGFKLENGSCVPEWWKRQIAGLGAVGSLMGLL</sequence>
<evidence type="ECO:0000313" key="4">
    <source>
        <dbReference type="EMBL" id="TFL01932.1"/>
    </source>
</evidence>
<dbReference type="EMBL" id="ML178823">
    <property type="protein sequence ID" value="TFL01932.1"/>
    <property type="molecule type" value="Genomic_DNA"/>
</dbReference>
<accession>A0A5C3QJI6</accession>
<name>A0A5C3QJI6_9AGAR</name>
<evidence type="ECO:0000313" key="5">
    <source>
        <dbReference type="Proteomes" id="UP000305067"/>
    </source>
</evidence>
<dbReference type="Pfam" id="PF21671">
    <property type="entry name" value="CPL1-like"/>
    <property type="match status" value="1"/>
</dbReference>
<evidence type="ECO:0000256" key="1">
    <source>
        <dbReference type="SAM" id="MobiDB-lite"/>
    </source>
</evidence>
<proteinExistence type="predicted"/>
<feature type="region of interest" description="Disordered" evidence="1">
    <location>
        <begin position="26"/>
        <end position="53"/>
    </location>
</feature>
<dbReference type="AlphaFoldDB" id="A0A5C3QJI6"/>
<feature type="signal peptide" evidence="2">
    <location>
        <begin position="1"/>
        <end position="28"/>
    </location>
</feature>
<evidence type="ECO:0000256" key="2">
    <source>
        <dbReference type="SAM" id="SignalP"/>
    </source>
</evidence>